<accession>A0A9X1CGQ2</accession>
<dbReference type="InterPro" id="IPR001094">
    <property type="entry name" value="Flavdoxin-like"/>
</dbReference>
<comment type="catalytic activity">
    <reaction evidence="11">
        <text>hydrogen sulfide + 3 NADP(+) + 3 H2O = sulfite + 3 NADPH + 4 H(+)</text>
        <dbReference type="Rhea" id="RHEA:13801"/>
        <dbReference type="ChEBI" id="CHEBI:15377"/>
        <dbReference type="ChEBI" id="CHEBI:15378"/>
        <dbReference type="ChEBI" id="CHEBI:17359"/>
        <dbReference type="ChEBI" id="CHEBI:29919"/>
        <dbReference type="ChEBI" id="CHEBI:57783"/>
        <dbReference type="ChEBI" id="CHEBI:58349"/>
        <dbReference type="EC" id="1.8.1.2"/>
    </reaction>
</comment>
<dbReference type="SUPFAM" id="SSF52218">
    <property type="entry name" value="Flavoproteins"/>
    <property type="match status" value="1"/>
</dbReference>
<dbReference type="EMBL" id="JAGGMB010000008">
    <property type="protein sequence ID" value="MBP2078400.1"/>
    <property type="molecule type" value="Genomic_DNA"/>
</dbReference>
<dbReference type="Proteomes" id="UP001138793">
    <property type="component" value="Unassembled WGS sequence"/>
</dbReference>
<dbReference type="NCBIfam" id="TIGR01931">
    <property type="entry name" value="cysJ"/>
    <property type="match status" value="1"/>
</dbReference>
<dbReference type="OrthoDB" id="9789468at2"/>
<dbReference type="Pfam" id="PF00667">
    <property type="entry name" value="FAD_binding_1"/>
    <property type="match status" value="1"/>
</dbReference>
<keyword evidence="10" id="KW-0198">Cysteine biosynthesis</keyword>
<dbReference type="PIRSF" id="PIRSF000207">
    <property type="entry name" value="SiR-FP_CysJ"/>
    <property type="match status" value="1"/>
</dbReference>
<evidence type="ECO:0000259" key="13">
    <source>
        <dbReference type="PROSITE" id="PS50902"/>
    </source>
</evidence>
<sequence>MQFQVNNSPFNQEQVELLNVLLPTLSQTQQIWLGGYLSALKNVGPDVSTADLAAVGSPSASENEAHPVEITVLFGSQTGNCQELAAGMSRQLEERGFKVALTSMNDFKANALKKIQNLLVVVSTQGEGDPPDTAIQFKEFLYGRRAPKLENLNYSVLALGDSSYELFCETGKQFDERLAELGATRLTNRIDCDLDYDDPAAEWFEEVLSKFAESQVSVQVQPDAIVSGGTEASAFSRTNPFDAEIFESMNLNGRGSNKETYHMELSLEGSNIHYEPGDSIGIYPENDPNIVDLLIEETGWDPNGLIPINKKGEEVPLQEALRNNFEITVLTKPLLQKIAAFTQNPELQHLVEPGNEAAVTEYIHGRDLLDLVHDYSLTGLPASEFLPLLRKMPPRLYSVASSLKANPDEVHLTVGTVRYETHGRERNGVCSVQCADRKNPGETLSIYVHKNPNFKLPEDSSKPIIMIGPGTGIAPFRSFVEEREVTEAEGKSWLFFGDQHFVTDFLYQTDWQRWLKDGVLTKMDVAFSRDRAEKVYVQHRMLEHSKELYQWLVEGATVYVCGDEKNMASDVHDTLLTIIEREGSFSTEEAHAYLAKMQQEKRYQRDVY</sequence>
<dbReference type="InterPro" id="IPR008254">
    <property type="entry name" value="Flavodoxin/NO_synth"/>
</dbReference>
<comment type="caution">
    <text evidence="15">The sequence shown here is derived from an EMBL/GenBank/DDBJ whole genome shotgun (WGS) entry which is preliminary data.</text>
</comment>
<dbReference type="Pfam" id="PF00175">
    <property type="entry name" value="NAD_binding_1"/>
    <property type="match status" value="1"/>
</dbReference>
<dbReference type="GO" id="GO:0010181">
    <property type="term" value="F:FMN binding"/>
    <property type="evidence" value="ECO:0007669"/>
    <property type="project" value="InterPro"/>
</dbReference>
<gene>
    <name evidence="15" type="ORF">J2Z64_002664</name>
</gene>
<evidence type="ECO:0000313" key="15">
    <source>
        <dbReference type="EMBL" id="MBP2078400.1"/>
    </source>
</evidence>
<dbReference type="InterPro" id="IPR023173">
    <property type="entry name" value="NADPH_Cyt_P450_Rdtase_alpha"/>
</dbReference>
<dbReference type="RefSeq" id="WP_149476090.1">
    <property type="nucleotide sequence ID" value="NZ_JAGGMB010000008.1"/>
</dbReference>
<feature type="binding site" evidence="12">
    <location>
        <begin position="123"/>
        <end position="126"/>
    </location>
    <ligand>
        <name>FMN</name>
        <dbReference type="ChEBI" id="CHEBI:58210"/>
    </ligand>
</feature>
<evidence type="ECO:0000256" key="4">
    <source>
        <dbReference type="ARBA" id="ARBA00022630"/>
    </source>
</evidence>
<proteinExistence type="predicted"/>
<feature type="binding site" evidence="12">
    <location>
        <begin position="528"/>
        <end position="529"/>
    </location>
    <ligand>
        <name>NADP(+)</name>
        <dbReference type="ChEBI" id="CHEBI:58349"/>
    </ligand>
</feature>
<feature type="binding site" evidence="12">
    <location>
        <begin position="413"/>
        <end position="415"/>
    </location>
    <ligand>
        <name>FAD</name>
        <dbReference type="ChEBI" id="CHEBI:57692"/>
    </ligand>
</feature>
<dbReference type="EC" id="1.8.1.2" evidence="1"/>
<dbReference type="GO" id="GO:0019344">
    <property type="term" value="P:cysteine biosynthetic process"/>
    <property type="evidence" value="ECO:0007669"/>
    <property type="project" value="UniProtKB-KW"/>
</dbReference>
<dbReference type="InterPro" id="IPR010199">
    <property type="entry name" value="CysJ"/>
</dbReference>
<comment type="cofactor">
    <cofactor evidence="12">
        <name>FMN</name>
        <dbReference type="ChEBI" id="CHEBI:58210"/>
    </cofactor>
    <text evidence="12">Binds 1 FMN per subunit.</text>
</comment>
<feature type="binding site" evidence="12">
    <location>
        <begin position="428"/>
        <end position="431"/>
    </location>
    <ligand>
        <name>FAD</name>
        <dbReference type="ChEBI" id="CHEBI:57692"/>
    </ligand>
</feature>
<name>A0A9X1CGQ2_9BACI</name>
<feature type="binding site" evidence="12">
    <location>
        <position position="608"/>
    </location>
    <ligand>
        <name>FAD</name>
        <dbReference type="ChEBI" id="CHEBI:57692"/>
    </ligand>
</feature>
<keyword evidence="9 15" id="KW-0560">Oxidoreductase</keyword>
<reference evidence="15" key="1">
    <citation type="submission" date="2021-03" db="EMBL/GenBank/DDBJ databases">
        <title>Genomic Encyclopedia of Type Strains, Phase IV (KMG-IV): sequencing the most valuable type-strain genomes for metagenomic binning, comparative biology and taxonomic classification.</title>
        <authorList>
            <person name="Goeker M."/>
        </authorList>
    </citation>
    <scope>NUCLEOTIDE SEQUENCE</scope>
    <source>
        <strain evidence="15">DSM 107338</strain>
    </source>
</reference>
<evidence type="ECO:0000256" key="10">
    <source>
        <dbReference type="ARBA" id="ARBA00023192"/>
    </source>
</evidence>
<feature type="binding site" evidence="12">
    <location>
        <position position="328"/>
    </location>
    <ligand>
        <name>FAD</name>
        <dbReference type="ChEBI" id="CHEBI:57692"/>
    </ligand>
</feature>
<dbReference type="Gene3D" id="2.40.30.10">
    <property type="entry name" value="Translation factors"/>
    <property type="match status" value="1"/>
</dbReference>
<feature type="binding site" evidence="12">
    <location>
        <position position="570"/>
    </location>
    <ligand>
        <name>NADP(+)</name>
        <dbReference type="ChEBI" id="CHEBI:58349"/>
    </ligand>
</feature>
<dbReference type="SUPFAM" id="SSF52343">
    <property type="entry name" value="Ferredoxin reductase-like, C-terminal NADP-linked domain"/>
    <property type="match status" value="1"/>
</dbReference>
<dbReference type="PROSITE" id="PS51384">
    <property type="entry name" value="FAD_FR"/>
    <property type="match status" value="1"/>
</dbReference>
<feature type="binding site" evidence="12">
    <location>
        <begin position="395"/>
        <end position="398"/>
    </location>
    <ligand>
        <name>FAD</name>
        <dbReference type="ChEBI" id="CHEBI:57692"/>
    </ligand>
</feature>
<dbReference type="PROSITE" id="PS50902">
    <property type="entry name" value="FLAVODOXIN_LIKE"/>
    <property type="match status" value="1"/>
</dbReference>
<dbReference type="GO" id="GO:0005829">
    <property type="term" value="C:cytosol"/>
    <property type="evidence" value="ECO:0007669"/>
    <property type="project" value="TreeGrafter"/>
</dbReference>
<evidence type="ECO:0000256" key="7">
    <source>
        <dbReference type="ARBA" id="ARBA00022857"/>
    </source>
</evidence>
<keyword evidence="4" id="KW-0285">Flavoprotein</keyword>
<dbReference type="SUPFAM" id="SSF63380">
    <property type="entry name" value="Riboflavin synthase domain-like"/>
    <property type="match status" value="1"/>
</dbReference>
<keyword evidence="8" id="KW-0249">Electron transport</keyword>
<comment type="cofactor">
    <cofactor evidence="12">
        <name>FAD</name>
        <dbReference type="ChEBI" id="CHEBI:57692"/>
    </cofactor>
    <text evidence="12">Binds 1 FAD per subunit.</text>
</comment>
<evidence type="ECO:0000256" key="3">
    <source>
        <dbReference type="ARBA" id="ARBA00022605"/>
    </source>
</evidence>
<protein>
    <recommendedName>
        <fullName evidence="1">assimilatory sulfite reductase (NADPH)</fullName>
        <ecNumber evidence="1">1.8.1.2</ecNumber>
    </recommendedName>
</protein>
<evidence type="ECO:0000256" key="9">
    <source>
        <dbReference type="ARBA" id="ARBA00023002"/>
    </source>
</evidence>
<organism evidence="15 16">
    <name type="scientific">Oceanobacillus polygoni</name>
    <dbReference type="NCBI Taxonomy" id="1235259"/>
    <lineage>
        <taxon>Bacteria</taxon>
        <taxon>Bacillati</taxon>
        <taxon>Bacillota</taxon>
        <taxon>Bacilli</taxon>
        <taxon>Bacillales</taxon>
        <taxon>Bacillaceae</taxon>
        <taxon>Oceanobacillus</taxon>
    </lineage>
</organism>
<evidence type="ECO:0000256" key="12">
    <source>
        <dbReference type="PIRSR" id="PIRSR000207-1"/>
    </source>
</evidence>
<dbReference type="InterPro" id="IPR001433">
    <property type="entry name" value="OxRdtase_FAD/NAD-bd"/>
</dbReference>
<evidence type="ECO:0000256" key="1">
    <source>
        <dbReference type="ARBA" id="ARBA00012604"/>
    </source>
</evidence>
<dbReference type="InterPro" id="IPR029039">
    <property type="entry name" value="Flavoprotein-like_sf"/>
</dbReference>
<keyword evidence="7 12" id="KW-0521">NADP</keyword>
<dbReference type="InterPro" id="IPR017927">
    <property type="entry name" value="FAD-bd_FR_type"/>
</dbReference>
<dbReference type="InterPro" id="IPR001709">
    <property type="entry name" value="Flavoprot_Pyr_Nucl_cyt_Rdtase"/>
</dbReference>
<evidence type="ECO:0000256" key="5">
    <source>
        <dbReference type="ARBA" id="ARBA00022643"/>
    </source>
</evidence>
<dbReference type="Gene3D" id="1.20.990.10">
    <property type="entry name" value="NADPH-cytochrome p450 Reductase, Chain A, domain 3"/>
    <property type="match status" value="1"/>
</dbReference>
<dbReference type="PRINTS" id="PR00371">
    <property type="entry name" value="FPNCR"/>
</dbReference>
<keyword evidence="6 12" id="KW-0274">FAD</keyword>
<evidence type="ECO:0000256" key="8">
    <source>
        <dbReference type="ARBA" id="ARBA00022982"/>
    </source>
</evidence>
<evidence type="ECO:0000256" key="11">
    <source>
        <dbReference type="ARBA" id="ARBA00052219"/>
    </source>
</evidence>
<dbReference type="InterPro" id="IPR039261">
    <property type="entry name" value="FNR_nucleotide-bd"/>
</dbReference>
<dbReference type="GO" id="GO:0004783">
    <property type="term" value="F:sulfite reductase (NADPH) activity"/>
    <property type="evidence" value="ECO:0007669"/>
    <property type="project" value="UniProtKB-EC"/>
</dbReference>
<dbReference type="FunFam" id="3.40.50.80:FF:000001">
    <property type="entry name" value="NADPH--cytochrome P450 reductase 1"/>
    <property type="match status" value="1"/>
</dbReference>
<feature type="domain" description="FAD-binding FR-type" evidence="14">
    <location>
        <begin position="238"/>
        <end position="457"/>
    </location>
</feature>
<keyword evidence="3" id="KW-0028">Amino-acid biosynthesis</keyword>
<keyword evidence="16" id="KW-1185">Reference proteome</keyword>
<dbReference type="Gene3D" id="3.40.50.360">
    <property type="match status" value="1"/>
</dbReference>
<dbReference type="PANTHER" id="PTHR19384">
    <property type="entry name" value="NITRIC OXIDE SYNTHASE-RELATED"/>
    <property type="match status" value="1"/>
</dbReference>
<keyword evidence="5 12" id="KW-0288">FMN</keyword>
<feature type="binding site" evidence="12">
    <location>
        <begin position="159"/>
        <end position="168"/>
    </location>
    <ligand>
        <name>FMN</name>
        <dbReference type="ChEBI" id="CHEBI:58210"/>
    </ligand>
</feature>
<dbReference type="PRINTS" id="PR00369">
    <property type="entry name" value="FLAVODOXIN"/>
</dbReference>
<evidence type="ECO:0000259" key="14">
    <source>
        <dbReference type="PROSITE" id="PS51384"/>
    </source>
</evidence>
<dbReference type="AlphaFoldDB" id="A0A9X1CGQ2"/>
<evidence type="ECO:0000256" key="6">
    <source>
        <dbReference type="ARBA" id="ARBA00022827"/>
    </source>
</evidence>
<evidence type="ECO:0000313" key="16">
    <source>
        <dbReference type="Proteomes" id="UP001138793"/>
    </source>
</evidence>
<feature type="binding site" evidence="12">
    <location>
        <begin position="534"/>
        <end position="538"/>
    </location>
    <ligand>
        <name>NADP(+)</name>
        <dbReference type="ChEBI" id="CHEBI:58349"/>
    </ligand>
</feature>
<dbReference type="Gene3D" id="3.40.50.80">
    <property type="entry name" value="Nucleotide-binding domain of ferredoxin-NADP reductase (FNR) module"/>
    <property type="match status" value="1"/>
</dbReference>
<dbReference type="InterPro" id="IPR017938">
    <property type="entry name" value="Riboflavin_synthase-like_b-brl"/>
</dbReference>
<dbReference type="PANTHER" id="PTHR19384:SF128">
    <property type="entry name" value="NADPH OXIDOREDUCTASE A"/>
    <property type="match status" value="1"/>
</dbReference>
<dbReference type="Pfam" id="PF00258">
    <property type="entry name" value="Flavodoxin_1"/>
    <property type="match status" value="1"/>
</dbReference>
<dbReference type="CDD" id="cd06199">
    <property type="entry name" value="SiR"/>
    <property type="match status" value="1"/>
</dbReference>
<dbReference type="InterPro" id="IPR003097">
    <property type="entry name" value="CysJ-like_FAD-binding"/>
</dbReference>
<keyword evidence="2" id="KW-0813">Transport</keyword>
<dbReference type="GO" id="GO:0016651">
    <property type="term" value="F:oxidoreductase activity, acting on NAD(P)H"/>
    <property type="evidence" value="ECO:0007669"/>
    <property type="project" value="UniProtKB-ARBA"/>
</dbReference>
<dbReference type="GO" id="GO:0050660">
    <property type="term" value="F:flavin adenine dinucleotide binding"/>
    <property type="evidence" value="ECO:0007669"/>
    <property type="project" value="InterPro"/>
</dbReference>
<feature type="domain" description="Flavodoxin-like" evidence="13">
    <location>
        <begin position="70"/>
        <end position="208"/>
    </location>
</feature>
<feature type="binding site" evidence="12">
    <location>
        <position position="419"/>
    </location>
    <ligand>
        <name>FAD</name>
        <dbReference type="ChEBI" id="CHEBI:57692"/>
    </ligand>
</feature>
<evidence type="ECO:0000256" key="2">
    <source>
        <dbReference type="ARBA" id="ARBA00022448"/>
    </source>
</evidence>